<dbReference type="EMBL" id="CAJVPQ010003362">
    <property type="protein sequence ID" value="CAG8625943.1"/>
    <property type="molecule type" value="Genomic_DNA"/>
</dbReference>
<keyword evidence="2" id="KW-1185">Reference proteome</keyword>
<name>A0A9N9D4G9_9GLOM</name>
<organism evidence="1 2">
    <name type="scientific">Funneliformis caledonium</name>
    <dbReference type="NCBI Taxonomy" id="1117310"/>
    <lineage>
        <taxon>Eukaryota</taxon>
        <taxon>Fungi</taxon>
        <taxon>Fungi incertae sedis</taxon>
        <taxon>Mucoromycota</taxon>
        <taxon>Glomeromycotina</taxon>
        <taxon>Glomeromycetes</taxon>
        <taxon>Glomerales</taxon>
        <taxon>Glomeraceae</taxon>
        <taxon>Funneliformis</taxon>
    </lineage>
</organism>
<dbReference type="Proteomes" id="UP000789570">
    <property type="component" value="Unassembled WGS sequence"/>
</dbReference>
<protein>
    <submittedName>
        <fullName evidence="1">7668_t:CDS:1</fullName>
    </submittedName>
</protein>
<comment type="caution">
    <text evidence="1">The sequence shown here is derived from an EMBL/GenBank/DDBJ whole genome shotgun (WGS) entry which is preliminary data.</text>
</comment>
<reference evidence="1" key="1">
    <citation type="submission" date="2021-06" db="EMBL/GenBank/DDBJ databases">
        <authorList>
            <person name="Kallberg Y."/>
            <person name="Tangrot J."/>
            <person name="Rosling A."/>
        </authorList>
    </citation>
    <scope>NUCLEOTIDE SEQUENCE</scope>
    <source>
        <strain evidence="1">UK204</strain>
    </source>
</reference>
<evidence type="ECO:0000313" key="2">
    <source>
        <dbReference type="Proteomes" id="UP000789570"/>
    </source>
</evidence>
<proteinExistence type="predicted"/>
<gene>
    <name evidence="1" type="ORF">FCALED_LOCUS9803</name>
</gene>
<accession>A0A9N9D4G9</accession>
<evidence type="ECO:0000313" key="1">
    <source>
        <dbReference type="EMBL" id="CAG8625943.1"/>
    </source>
</evidence>
<sequence>MTGVDLSVVLVVEIEDLIPKFLRLQLHEYCKDVVSCPSILVVRVSCVLYRYKYPLFQELHIVCKVSILQRI</sequence>
<dbReference type="AlphaFoldDB" id="A0A9N9D4G9"/>